<organism evidence="3 4">
    <name type="scientific">Cytospora leucostoma</name>
    <dbReference type="NCBI Taxonomy" id="1230097"/>
    <lineage>
        <taxon>Eukaryota</taxon>
        <taxon>Fungi</taxon>
        <taxon>Dikarya</taxon>
        <taxon>Ascomycota</taxon>
        <taxon>Pezizomycotina</taxon>
        <taxon>Sordariomycetes</taxon>
        <taxon>Sordariomycetidae</taxon>
        <taxon>Diaporthales</taxon>
        <taxon>Cytosporaceae</taxon>
        <taxon>Cytospora</taxon>
    </lineage>
</organism>
<evidence type="ECO:0008006" key="5">
    <source>
        <dbReference type="Google" id="ProtNLM"/>
    </source>
</evidence>
<dbReference type="InParanoid" id="A0A423WNP8"/>
<sequence>MLPRSIYPLLTAVLGATAVPTRTGRGYTVARSSADQSDVKKVLIGGGPSGTIAVANYDGSSFDILSNNTISGTDASWLLLKEPNLLYAVDENSNNTRLFNFDQDTNEVTLVQEAIGSSGVAFLEFNKNKTVILGAAYAQGTIDVWDVSASDGSLKLLKQIAAGGTPGPDQPRQASPHPHQALLDPSGRYFLVNDLGTDSIIVIDSEADYSIINRIAVTPAGNGPRHGAYYPPGADKATHYFLASEIASLVSAFELTYTDDGTGISLAKLQSLSSYGEDFPPANATSASAGELVITSDGKHLYVSNRLSGNETDSISHFSIDIDADEPLTFVDQISSGGLVPRDFSLSTDETVLFSTNQDGELGLLAFTRDAETGSLTETPAASVARDVFGAPSYGPQYVREVGEVGSNS</sequence>
<dbReference type="InterPro" id="IPR019405">
    <property type="entry name" value="Lactonase_7-beta_prop"/>
</dbReference>
<gene>
    <name evidence="3" type="ORF">VPNG_07032</name>
</gene>
<evidence type="ECO:0000256" key="2">
    <source>
        <dbReference type="SAM" id="MobiDB-lite"/>
    </source>
</evidence>
<dbReference type="InterPro" id="IPR011045">
    <property type="entry name" value="N2O_reductase_N"/>
</dbReference>
<dbReference type="Pfam" id="PF10282">
    <property type="entry name" value="Lactonase"/>
    <property type="match status" value="1"/>
</dbReference>
<name>A0A423WNP8_9PEZI</name>
<evidence type="ECO:0000313" key="3">
    <source>
        <dbReference type="EMBL" id="ROW04953.1"/>
    </source>
</evidence>
<comment type="similarity">
    <text evidence="1">Belongs to the cycloisomerase 2 family.</text>
</comment>
<dbReference type="PANTHER" id="PTHR30344:SF1">
    <property type="entry name" value="6-PHOSPHOGLUCONOLACTONASE"/>
    <property type="match status" value="1"/>
</dbReference>
<dbReference type="Proteomes" id="UP000285146">
    <property type="component" value="Unassembled WGS sequence"/>
</dbReference>
<dbReference type="STRING" id="1230097.A0A423WNP8"/>
<evidence type="ECO:0000313" key="4">
    <source>
        <dbReference type="Proteomes" id="UP000285146"/>
    </source>
</evidence>
<feature type="region of interest" description="Disordered" evidence="2">
    <location>
        <begin position="161"/>
        <end position="180"/>
    </location>
</feature>
<dbReference type="GO" id="GO:0017057">
    <property type="term" value="F:6-phosphogluconolactonase activity"/>
    <property type="evidence" value="ECO:0007669"/>
    <property type="project" value="TreeGrafter"/>
</dbReference>
<dbReference type="EMBL" id="LKEB01000046">
    <property type="protein sequence ID" value="ROW04953.1"/>
    <property type="molecule type" value="Genomic_DNA"/>
</dbReference>
<reference evidence="3 4" key="1">
    <citation type="submission" date="2015-09" db="EMBL/GenBank/DDBJ databases">
        <title>Host preference determinants of Valsa canker pathogens revealed by comparative genomics.</title>
        <authorList>
            <person name="Yin Z."/>
            <person name="Huang L."/>
        </authorList>
    </citation>
    <scope>NUCLEOTIDE SEQUENCE [LARGE SCALE GENOMIC DNA]</scope>
    <source>
        <strain evidence="3 4">SXYLt</strain>
    </source>
</reference>
<dbReference type="SUPFAM" id="SSF50974">
    <property type="entry name" value="Nitrous oxide reductase, N-terminal domain"/>
    <property type="match status" value="1"/>
</dbReference>
<dbReference type="InterPro" id="IPR050282">
    <property type="entry name" value="Cycloisomerase_2"/>
</dbReference>
<evidence type="ECO:0000256" key="1">
    <source>
        <dbReference type="ARBA" id="ARBA00005564"/>
    </source>
</evidence>
<keyword evidence="4" id="KW-1185">Reference proteome</keyword>
<proteinExistence type="inferred from homology"/>
<dbReference type="InterPro" id="IPR015943">
    <property type="entry name" value="WD40/YVTN_repeat-like_dom_sf"/>
</dbReference>
<dbReference type="PANTHER" id="PTHR30344">
    <property type="entry name" value="6-PHOSPHOGLUCONOLACTONASE-RELATED"/>
    <property type="match status" value="1"/>
</dbReference>
<dbReference type="AlphaFoldDB" id="A0A423WNP8"/>
<dbReference type="OrthoDB" id="9972196at2759"/>
<protein>
    <recommendedName>
        <fullName evidence="5">6-phosphogluconolactonase</fullName>
    </recommendedName>
</protein>
<dbReference type="Gene3D" id="2.130.10.10">
    <property type="entry name" value="YVTN repeat-like/Quinoprotein amine dehydrogenase"/>
    <property type="match status" value="1"/>
</dbReference>
<comment type="caution">
    <text evidence="3">The sequence shown here is derived from an EMBL/GenBank/DDBJ whole genome shotgun (WGS) entry which is preliminary data.</text>
</comment>
<accession>A0A423WNP8</accession>